<evidence type="ECO:0000313" key="2">
    <source>
        <dbReference type="Proteomes" id="UP000823388"/>
    </source>
</evidence>
<accession>A0A8T0X6R9</accession>
<name>A0A8T0X6R9_PANVG</name>
<dbReference type="EMBL" id="CM029038">
    <property type="protein sequence ID" value="KAG2653054.1"/>
    <property type="molecule type" value="Genomic_DNA"/>
</dbReference>
<evidence type="ECO:0000313" key="1">
    <source>
        <dbReference type="EMBL" id="KAG2653054.1"/>
    </source>
</evidence>
<keyword evidence="2" id="KW-1185">Reference proteome</keyword>
<reference evidence="1" key="1">
    <citation type="submission" date="2020-05" db="EMBL/GenBank/DDBJ databases">
        <title>WGS assembly of Panicum virgatum.</title>
        <authorList>
            <person name="Lovell J.T."/>
            <person name="Jenkins J."/>
            <person name="Shu S."/>
            <person name="Juenger T.E."/>
            <person name="Schmutz J."/>
        </authorList>
    </citation>
    <scope>NUCLEOTIDE SEQUENCE</scope>
    <source>
        <strain evidence="1">AP13</strain>
    </source>
</reference>
<dbReference type="Proteomes" id="UP000823388">
    <property type="component" value="Chromosome 1N"/>
</dbReference>
<dbReference type="AlphaFoldDB" id="A0A8T0X6R9"/>
<organism evidence="1 2">
    <name type="scientific">Panicum virgatum</name>
    <name type="common">Blackwell switchgrass</name>
    <dbReference type="NCBI Taxonomy" id="38727"/>
    <lineage>
        <taxon>Eukaryota</taxon>
        <taxon>Viridiplantae</taxon>
        <taxon>Streptophyta</taxon>
        <taxon>Embryophyta</taxon>
        <taxon>Tracheophyta</taxon>
        <taxon>Spermatophyta</taxon>
        <taxon>Magnoliopsida</taxon>
        <taxon>Liliopsida</taxon>
        <taxon>Poales</taxon>
        <taxon>Poaceae</taxon>
        <taxon>PACMAD clade</taxon>
        <taxon>Panicoideae</taxon>
        <taxon>Panicodae</taxon>
        <taxon>Paniceae</taxon>
        <taxon>Panicinae</taxon>
        <taxon>Panicum</taxon>
        <taxon>Panicum sect. Hiantes</taxon>
    </lineage>
</organism>
<gene>
    <name evidence="1" type="ORF">PVAP13_1NG423338</name>
</gene>
<protein>
    <submittedName>
        <fullName evidence="1">Uncharacterized protein</fullName>
    </submittedName>
</protein>
<comment type="caution">
    <text evidence="1">The sequence shown here is derived from an EMBL/GenBank/DDBJ whole genome shotgun (WGS) entry which is preliminary data.</text>
</comment>
<sequence>MGSTVEPPKTFHTTITASAAHDVFLSQVSEGASSTRVGEALHASRPPVAARVCRTFSRMPLELPPQVVIGGHAIRLLASARGTTGRRLSPSGDPVSHFVKHLAIKYGFAVGSCDSSLISEPHLLWLYICMLPCFSEVTVRGLMGILWDHR</sequence>
<proteinExistence type="predicted"/>